<proteinExistence type="predicted"/>
<organism evidence="1 2">
    <name type="scientific">Cyanomargarita calcarea GSE-NOS-MK-12-04C</name>
    <dbReference type="NCBI Taxonomy" id="2839659"/>
    <lineage>
        <taxon>Bacteria</taxon>
        <taxon>Bacillati</taxon>
        <taxon>Cyanobacteriota</taxon>
        <taxon>Cyanophyceae</taxon>
        <taxon>Nostocales</taxon>
        <taxon>Cyanomargaritaceae</taxon>
        <taxon>Cyanomargarita</taxon>
    </lineage>
</organism>
<comment type="caution">
    <text evidence="1">The sequence shown here is derived from an EMBL/GenBank/DDBJ whole genome shotgun (WGS) entry which is preliminary data.</text>
</comment>
<accession>A0A951QL70</accession>
<protein>
    <submittedName>
        <fullName evidence="1">Uncharacterized protein</fullName>
    </submittedName>
</protein>
<dbReference type="EMBL" id="JAHHGZ010000010">
    <property type="protein sequence ID" value="MBW4668057.1"/>
    <property type="molecule type" value="Genomic_DNA"/>
</dbReference>
<sequence>MEIVTSWERKALEKVAVNLLREGMTVEAIVRVTELSVEQVQRLQAELQIEQGSGS</sequence>
<dbReference type="Proteomes" id="UP000729701">
    <property type="component" value="Unassembled WGS sequence"/>
</dbReference>
<evidence type="ECO:0000313" key="1">
    <source>
        <dbReference type="EMBL" id="MBW4668057.1"/>
    </source>
</evidence>
<name>A0A951QL70_9CYAN</name>
<reference evidence="1" key="1">
    <citation type="submission" date="2021-05" db="EMBL/GenBank/DDBJ databases">
        <authorList>
            <person name="Pietrasiak N."/>
            <person name="Ward R."/>
            <person name="Stajich J.E."/>
            <person name="Kurbessoian T."/>
        </authorList>
    </citation>
    <scope>NUCLEOTIDE SEQUENCE</scope>
    <source>
        <strain evidence="1">GSE-NOS-MK-12-04C</strain>
    </source>
</reference>
<gene>
    <name evidence="1" type="ORF">KME60_11700</name>
</gene>
<reference evidence="1" key="2">
    <citation type="journal article" date="2022" name="Microbiol. Resour. Announc.">
        <title>Metagenome Sequencing to Explore Phylogenomics of Terrestrial Cyanobacteria.</title>
        <authorList>
            <person name="Ward R.D."/>
            <person name="Stajich J.E."/>
            <person name="Johansen J.R."/>
            <person name="Huntemann M."/>
            <person name="Clum A."/>
            <person name="Foster B."/>
            <person name="Foster B."/>
            <person name="Roux S."/>
            <person name="Palaniappan K."/>
            <person name="Varghese N."/>
            <person name="Mukherjee S."/>
            <person name="Reddy T.B.K."/>
            <person name="Daum C."/>
            <person name="Copeland A."/>
            <person name="Chen I.A."/>
            <person name="Ivanova N.N."/>
            <person name="Kyrpides N.C."/>
            <person name="Shapiro N."/>
            <person name="Eloe-Fadrosh E.A."/>
            <person name="Pietrasiak N."/>
        </authorList>
    </citation>
    <scope>NUCLEOTIDE SEQUENCE</scope>
    <source>
        <strain evidence="1">GSE-NOS-MK-12-04C</strain>
    </source>
</reference>
<evidence type="ECO:0000313" key="2">
    <source>
        <dbReference type="Proteomes" id="UP000729701"/>
    </source>
</evidence>
<dbReference type="AlphaFoldDB" id="A0A951QL70"/>